<dbReference type="Pfam" id="PF00931">
    <property type="entry name" value="NB-ARC"/>
    <property type="match status" value="1"/>
</dbReference>
<dbReference type="PRINTS" id="PR00364">
    <property type="entry name" value="DISEASERSIST"/>
</dbReference>
<reference evidence="5" key="2">
    <citation type="submission" date="2025-08" db="UniProtKB">
        <authorList>
            <consortium name="RefSeq"/>
        </authorList>
    </citation>
    <scope>IDENTIFICATION</scope>
    <source>
        <tissue evidence="5">Leaves</tissue>
    </source>
</reference>
<dbReference type="PANTHER" id="PTHR36766:SF70">
    <property type="entry name" value="DISEASE RESISTANCE PROTEIN RGA4"/>
    <property type="match status" value="1"/>
</dbReference>
<dbReference type="Gene3D" id="3.40.50.300">
    <property type="entry name" value="P-loop containing nucleotide triphosphate hydrolases"/>
    <property type="match status" value="1"/>
</dbReference>
<organism evidence="4 5">
    <name type="scientific">Coffea arabica</name>
    <name type="common">Arabian coffee</name>
    <dbReference type="NCBI Taxonomy" id="13443"/>
    <lineage>
        <taxon>Eukaryota</taxon>
        <taxon>Viridiplantae</taxon>
        <taxon>Streptophyta</taxon>
        <taxon>Embryophyta</taxon>
        <taxon>Tracheophyta</taxon>
        <taxon>Spermatophyta</taxon>
        <taxon>Magnoliopsida</taxon>
        <taxon>eudicotyledons</taxon>
        <taxon>Gunneridae</taxon>
        <taxon>Pentapetalae</taxon>
        <taxon>asterids</taxon>
        <taxon>lamiids</taxon>
        <taxon>Gentianales</taxon>
        <taxon>Rubiaceae</taxon>
        <taxon>Ixoroideae</taxon>
        <taxon>Gardenieae complex</taxon>
        <taxon>Bertiereae - Coffeeae clade</taxon>
        <taxon>Coffeeae</taxon>
        <taxon>Coffea</taxon>
    </lineage>
</organism>
<sequence>MWICVSENFEVTRLFKLILESLTKKKVKTQSRDVIAQDIRKELEEKKYLLVLDDIWDERSQLWDDFFQSLVGITNTMGNWILVTTRKLKVASIVATHPTYGLDILSDDDCWSIFKEKAFAGGEVPKELEELRNNITKRCQGLPLAACVIGGLLRIKRKEEWLPVIESGLLHLSQNENSVMQLLRLSFDHLPTASVKKCFAYFSNFEKDFVLDK</sequence>
<name>A0A6P6WSP1_COFAR</name>
<evidence type="ECO:0000313" key="5">
    <source>
        <dbReference type="RefSeq" id="XP_027118335.2"/>
    </source>
</evidence>
<reference evidence="4" key="1">
    <citation type="journal article" date="2025" name="Foods">
        <title>Unveiling the Microbial Signatures of Arabica Coffee Cherries: Insights into Ripeness Specific Diversity, Functional Traits, and Implications for Quality and Safety.</title>
        <authorList>
            <consortium name="RefSeq"/>
            <person name="Tenea G.N."/>
            <person name="Cifuentes V."/>
            <person name="Reyes P."/>
            <person name="Cevallos-Vallejos M."/>
        </authorList>
    </citation>
    <scope>NUCLEOTIDE SEQUENCE [LARGE SCALE GENOMIC DNA]</scope>
</reference>
<dbReference type="OrthoDB" id="851510at2759"/>
<dbReference type="GO" id="GO:0043531">
    <property type="term" value="F:ADP binding"/>
    <property type="evidence" value="ECO:0007669"/>
    <property type="project" value="InterPro"/>
</dbReference>
<dbReference type="RefSeq" id="XP_027118335.2">
    <property type="nucleotide sequence ID" value="XM_027262534.2"/>
</dbReference>
<dbReference type="InterPro" id="IPR002182">
    <property type="entry name" value="NB-ARC"/>
</dbReference>
<keyword evidence="4" id="KW-1185">Reference proteome</keyword>
<dbReference type="Proteomes" id="UP001652660">
    <property type="component" value="Chromosome 3c"/>
</dbReference>
<keyword evidence="2" id="KW-0611">Plant defense</keyword>
<dbReference type="GO" id="GO:0006952">
    <property type="term" value="P:defense response"/>
    <property type="evidence" value="ECO:0007669"/>
    <property type="project" value="UniProtKB-KW"/>
</dbReference>
<evidence type="ECO:0000313" key="4">
    <source>
        <dbReference type="Proteomes" id="UP001652660"/>
    </source>
</evidence>
<evidence type="ECO:0000259" key="3">
    <source>
        <dbReference type="Pfam" id="PF00931"/>
    </source>
</evidence>
<feature type="domain" description="NB-ARC" evidence="3">
    <location>
        <begin position="1"/>
        <end position="120"/>
    </location>
</feature>
<keyword evidence="1" id="KW-0433">Leucine-rich repeat</keyword>
<proteinExistence type="predicted"/>
<dbReference type="AlphaFoldDB" id="A0A6P6WSP1"/>
<dbReference type="InterPro" id="IPR042197">
    <property type="entry name" value="Apaf_helical"/>
</dbReference>
<dbReference type="PANTHER" id="PTHR36766">
    <property type="entry name" value="PLANT BROAD-SPECTRUM MILDEW RESISTANCE PROTEIN RPW8"/>
    <property type="match status" value="1"/>
</dbReference>
<evidence type="ECO:0000256" key="2">
    <source>
        <dbReference type="ARBA" id="ARBA00022821"/>
    </source>
</evidence>
<dbReference type="SUPFAM" id="SSF52540">
    <property type="entry name" value="P-loop containing nucleoside triphosphate hydrolases"/>
    <property type="match status" value="1"/>
</dbReference>
<dbReference type="InterPro" id="IPR027417">
    <property type="entry name" value="P-loop_NTPase"/>
</dbReference>
<dbReference type="GeneID" id="113735535"/>
<gene>
    <name evidence="5" type="primary">LOC113735535</name>
</gene>
<protein>
    <submittedName>
        <fullName evidence="5">Disease resistance protein RGA3</fullName>
    </submittedName>
</protein>
<accession>A0A6P6WSP1</accession>
<dbReference type="Gene3D" id="1.10.8.430">
    <property type="entry name" value="Helical domain of apoptotic protease-activating factors"/>
    <property type="match status" value="1"/>
</dbReference>
<evidence type="ECO:0000256" key="1">
    <source>
        <dbReference type="ARBA" id="ARBA00022614"/>
    </source>
</evidence>